<accession>A0A1V0SKS3</accession>
<proteinExistence type="predicted"/>
<organism evidence="1">
    <name type="scientific">Klosneuvirus KNV1</name>
    <dbReference type="NCBI Taxonomy" id="1977640"/>
    <lineage>
        <taxon>Viruses</taxon>
        <taxon>Varidnaviria</taxon>
        <taxon>Bamfordvirae</taxon>
        <taxon>Nucleocytoviricota</taxon>
        <taxon>Megaviricetes</taxon>
        <taxon>Imitervirales</taxon>
        <taxon>Mimiviridae</taxon>
        <taxon>Klosneuvirinae</taxon>
        <taxon>Klosneuvirus</taxon>
    </lineage>
</organism>
<protein>
    <submittedName>
        <fullName evidence="1">Uncharacterized protein</fullName>
    </submittedName>
</protein>
<name>A0A1V0SKS3_9VIRU</name>
<gene>
    <name evidence="1" type="ORF">Klosneuvirus_4_142</name>
</gene>
<evidence type="ECO:0000313" key="1">
    <source>
        <dbReference type="EMBL" id="ARF12327.1"/>
    </source>
</evidence>
<sequence length="91" mass="10787">MKLKINKLNNNVNDVNDEFTSHLDNELYLKKQNSAYSNRMIDNKTLKLAKKYVKDKELIKYCEETKDSFDGEAPESHRGLQKQVYEKNKIF</sequence>
<dbReference type="EMBL" id="KY684111">
    <property type="protein sequence ID" value="ARF12327.1"/>
    <property type="molecule type" value="Genomic_DNA"/>
</dbReference>
<reference evidence="1" key="1">
    <citation type="journal article" date="2017" name="Science">
        <title>Giant viruses with an expanded complement of translation system components.</title>
        <authorList>
            <person name="Schulz F."/>
            <person name="Yutin N."/>
            <person name="Ivanova N.N."/>
            <person name="Ortega D.R."/>
            <person name="Lee T.K."/>
            <person name="Vierheilig J."/>
            <person name="Daims H."/>
            <person name="Horn M."/>
            <person name="Wagner M."/>
            <person name="Jensen G.J."/>
            <person name="Kyrpides N.C."/>
            <person name="Koonin E.V."/>
            <person name="Woyke T."/>
        </authorList>
    </citation>
    <scope>NUCLEOTIDE SEQUENCE</scope>
    <source>
        <strain evidence="1">KNV1</strain>
    </source>
</reference>